<dbReference type="Pfam" id="PF00565">
    <property type="entry name" value="SNase"/>
    <property type="match status" value="1"/>
</dbReference>
<feature type="domain" description="TNase-like" evidence="1">
    <location>
        <begin position="77"/>
        <end position="245"/>
    </location>
</feature>
<protein>
    <submittedName>
        <fullName evidence="2">Micrococcal nuclease</fullName>
    </submittedName>
</protein>
<reference evidence="2 3" key="1">
    <citation type="submission" date="2018-06" db="EMBL/GenBank/DDBJ databases">
        <title>Genomic Encyclopedia of Archaeal and Bacterial Type Strains, Phase II (KMG-II): from individual species to whole genera.</title>
        <authorList>
            <person name="Goeker M."/>
        </authorList>
    </citation>
    <scope>NUCLEOTIDE SEQUENCE [LARGE SCALE GENOMIC DNA]</scope>
    <source>
        <strain evidence="2 3">ATCC 51348</strain>
    </source>
</reference>
<dbReference type="PROSITE" id="PS50830">
    <property type="entry name" value="TNASE_3"/>
    <property type="match status" value="1"/>
</dbReference>
<evidence type="ECO:0000259" key="1">
    <source>
        <dbReference type="PROSITE" id="PS50830"/>
    </source>
</evidence>
<dbReference type="Gene3D" id="2.40.50.90">
    <property type="match status" value="1"/>
</dbReference>
<accession>A0A2W7FZL3</accession>
<keyword evidence="3" id="KW-1185">Reference proteome</keyword>
<dbReference type="InterPro" id="IPR035437">
    <property type="entry name" value="SNase_OB-fold_sf"/>
</dbReference>
<dbReference type="AlphaFoldDB" id="A0A2W7FZL3"/>
<dbReference type="SUPFAM" id="SSF50199">
    <property type="entry name" value="Staphylococcal nuclease"/>
    <property type="match status" value="1"/>
</dbReference>
<dbReference type="InterPro" id="IPR016071">
    <property type="entry name" value="Staphylococal_nuclease_OB-fold"/>
</dbReference>
<proteinExistence type="predicted"/>
<dbReference type="SMART" id="SM00318">
    <property type="entry name" value="SNc"/>
    <property type="match status" value="1"/>
</dbReference>
<dbReference type="EMBL" id="QKUB01000006">
    <property type="protein sequence ID" value="PZV99859.1"/>
    <property type="molecule type" value="Genomic_DNA"/>
</dbReference>
<dbReference type="OrthoDB" id="401280at2"/>
<dbReference type="RefSeq" id="WP_111518661.1">
    <property type="nucleotide sequence ID" value="NZ_QKUB01000006.1"/>
</dbReference>
<gene>
    <name evidence="2" type="ORF">BCF89_10618</name>
</gene>
<name>A0A2W7FZL3_9BACT</name>
<organism evidence="2 3">
    <name type="scientific">Metamycoplasma auris</name>
    <dbReference type="NCBI Taxonomy" id="51363"/>
    <lineage>
        <taxon>Bacteria</taxon>
        <taxon>Bacillati</taxon>
        <taxon>Mycoplasmatota</taxon>
        <taxon>Mycoplasmoidales</taxon>
        <taxon>Metamycoplasmataceae</taxon>
        <taxon>Metamycoplasma</taxon>
    </lineage>
</organism>
<comment type="caution">
    <text evidence="2">The sequence shown here is derived from an EMBL/GenBank/DDBJ whole genome shotgun (WGS) entry which is preliminary data.</text>
</comment>
<dbReference type="Proteomes" id="UP000249646">
    <property type="component" value="Unassembled WGS sequence"/>
</dbReference>
<sequence length="251" mass="28753">MKKGIRKFLILSPVVAILPTALISLKCESKKISTSNSNTNANNSGTNIKDNLYESSSKVIIVDGKEYQFSDEFEHNKATEVIAIRFKDGDTVDFKNPKSNKKAVAIRFSGIDTPEKTEKIADGMRIKTSGLKFKYANLASKHTKEKLGEAKKIWIIPQRTKKSKKDTTIGLTDRYNRIIGIVVYLTQDNKIICLNKELVEFGLARVQYISLDKNSMYYTENQDYYNLIKEAERKARKEEKGFWKEDIEEIF</sequence>
<evidence type="ECO:0000313" key="3">
    <source>
        <dbReference type="Proteomes" id="UP000249646"/>
    </source>
</evidence>
<evidence type="ECO:0000313" key="2">
    <source>
        <dbReference type="EMBL" id="PZV99859.1"/>
    </source>
</evidence>